<feature type="coiled-coil region" evidence="1">
    <location>
        <begin position="1134"/>
        <end position="1161"/>
    </location>
</feature>
<keyword evidence="4" id="KW-1185">Reference proteome</keyword>
<dbReference type="AlphaFoldDB" id="A0A0M9G8J9"/>
<protein>
    <submittedName>
        <fullName evidence="3">Uncharacterized protein</fullName>
    </submittedName>
</protein>
<dbReference type="EMBL" id="LGTL01000002">
    <property type="protein sequence ID" value="KPA84716.1"/>
    <property type="molecule type" value="Genomic_DNA"/>
</dbReference>
<comment type="caution">
    <text evidence="3">The sequence shown here is derived from an EMBL/GenBank/DDBJ whole genome shotgun (WGS) entry which is preliminary data.</text>
</comment>
<feature type="compositionally biased region" description="Polar residues" evidence="2">
    <location>
        <begin position="65"/>
        <end position="79"/>
    </location>
</feature>
<feature type="region of interest" description="Disordered" evidence="2">
    <location>
        <begin position="698"/>
        <end position="750"/>
    </location>
</feature>
<evidence type="ECO:0000313" key="4">
    <source>
        <dbReference type="Proteomes" id="UP000037923"/>
    </source>
</evidence>
<evidence type="ECO:0000256" key="2">
    <source>
        <dbReference type="SAM" id="MobiDB-lite"/>
    </source>
</evidence>
<gene>
    <name evidence="3" type="ORF">ABB37_01218</name>
</gene>
<feature type="compositionally biased region" description="Polar residues" evidence="2">
    <location>
        <begin position="645"/>
        <end position="654"/>
    </location>
</feature>
<feature type="compositionally biased region" description="Low complexity" evidence="2">
    <location>
        <begin position="268"/>
        <end position="286"/>
    </location>
</feature>
<dbReference type="PANTHER" id="PTHR37028">
    <property type="entry name" value="UNNAMED PRODUCT-RELATED"/>
    <property type="match status" value="1"/>
</dbReference>
<dbReference type="GeneID" id="26901513"/>
<dbReference type="RefSeq" id="XP_015663155.1">
    <property type="nucleotide sequence ID" value="XM_015797635.1"/>
</dbReference>
<feature type="compositionally biased region" description="Low complexity" evidence="2">
    <location>
        <begin position="172"/>
        <end position="185"/>
    </location>
</feature>
<feature type="region of interest" description="Disordered" evidence="2">
    <location>
        <begin position="1025"/>
        <end position="1053"/>
    </location>
</feature>
<evidence type="ECO:0000256" key="1">
    <source>
        <dbReference type="SAM" id="Coils"/>
    </source>
</evidence>
<feature type="compositionally biased region" description="Low complexity" evidence="2">
    <location>
        <begin position="20"/>
        <end position="64"/>
    </location>
</feature>
<dbReference type="OMA" id="RQNAYYF"/>
<proteinExistence type="predicted"/>
<feature type="region of interest" description="Disordered" evidence="2">
    <location>
        <begin position="145"/>
        <end position="357"/>
    </location>
</feature>
<dbReference type="PANTHER" id="PTHR37028:SF4">
    <property type="entry name" value="ALMS MOTIF DOMAIN-CONTAINING PROTEIN"/>
    <property type="match status" value="1"/>
</dbReference>
<reference evidence="3 4" key="1">
    <citation type="submission" date="2015-07" db="EMBL/GenBank/DDBJ databases">
        <title>High-quality genome of monoxenous trypanosomatid Leptomonas pyrrhocoris.</title>
        <authorList>
            <person name="Flegontov P."/>
            <person name="Butenko A."/>
            <person name="Firsov S."/>
            <person name="Vlcek C."/>
            <person name="Logacheva M.D."/>
            <person name="Field M."/>
            <person name="Filatov D."/>
            <person name="Flegontova O."/>
            <person name="Gerasimov E."/>
            <person name="Jackson A.P."/>
            <person name="Kelly S."/>
            <person name="Opperdoes F."/>
            <person name="O'Reilly A."/>
            <person name="Votypka J."/>
            <person name="Yurchenko V."/>
            <person name="Lukes J."/>
        </authorList>
    </citation>
    <scope>NUCLEOTIDE SEQUENCE [LARGE SCALE GENOMIC DNA]</scope>
    <source>
        <strain evidence="3">H10</strain>
    </source>
</reference>
<keyword evidence="1" id="KW-0175">Coiled coil</keyword>
<dbReference type="VEuPathDB" id="TriTrypDB:LpyrH10_02_1920"/>
<feature type="region of interest" description="Disordered" evidence="2">
    <location>
        <begin position="620"/>
        <end position="670"/>
    </location>
</feature>
<feature type="region of interest" description="Disordered" evidence="2">
    <location>
        <begin position="542"/>
        <end position="562"/>
    </location>
</feature>
<dbReference type="OrthoDB" id="266492at2759"/>
<evidence type="ECO:0000313" key="3">
    <source>
        <dbReference type="EMBL" id="KPA84716.1"/>
    </source>
</evidence>
<feature type="region of interest" description="Disordered" evidence="2">
    <location>
        <begin position="20"/>
        <end position="115"/>
    </location>
</feature>
<feature type="compositionally biased region" description="Polar residues" evidence="2">
    <location>
        <begin position="323"/>
        <end position="336"/>
    </location>
</feature>
<feature type="region of interest" description="Disordered" evidence="2">
    <location>
        <begin position="500"/>
        <end position="525"/>
    </location>
</feature>
<name>A0A0M9G8J9_LEPPY</name>
<organism evidence="3 4">
    <name type="scientific">Leptomonas pyrrhocoris</name>
    <name type="common">Firebug parasite</name>
    <dbReference type="NCBI Taxonomy" id="157538"/>
    <lineage>
        <taxon>Eukaryota</taxon>
        <taxon>Discoba</taxon>
        <taxon>Euglenozoa</taxon>
        <taxon>Kinetoplastea</taxon>
        <taxon>Metakinetoplastina</taxon>
        <taxon>Trypanosomatida</taxon>
        <taxon>Trypanosomatidae</taxon>
        <taxon>Leishmaniinae</taxon>
        <taxon>Leptomonas</taxon>
    </lineage>
</organism>
<accession>A0A0M9G8J9</accession>
<dbReference type="Proteomes" id="UP000037923">
    <property type="component" value="Unassembled WGS sequence"/>
</dbReference>
<feature type="region of interest" description="Disordered" evidence="2">
    <location>
        <begin position="417"/>
        <end position="440"/>
    </location>
</feature>
<sequence>MEKGEPRPYGLELRRFLLSSSSSSNASSSPTRQAAAAAAKATTAGVRDASSTSPDASSASATSARNFSNHFTPAQTRLHYTTEKVVPEAPSPEVLAERRQRRRSGSSDSVESHDSVDALASSAFQNRDRAAGTLLSARQLLSFADTTSAVSVNGDDERVAGRGGCEVQHANGEAAGEEPSSAPAEVGEEFETPSSIQPRHPVPHPASLNDEDASLDTTSSSRRAVGVWNAIYGKEKWSGSRRSHPREELTPEDTTMSNTEDRDRSRTAAAAAAPSPPAAAVAAPTPLRSEERSATSAATSRHADSSQWAATRQTALKVLRAQLGSSEGHTAGASEQPNHRRRPVAPPAVRADQHNRAEEPTIIEASAQEEAGVARMKASGTPAVRVAAEDAAPHGRRSHDPHRTAEEVLEHLFSGVPPKASDAHRDEAASNGLDDSEATSPFKSSRFVLRPTLSAEVSGISPIKNEAPSILVDLYDSPGGRPARRTRTPIETAVARAVGASTPTSPLSPHMEDHRPQQGRGGWAGDQEEYTLDMSAMDFRTVQTASSSSSSSDVREPPVWPNDVDAVASAHSRRSFEEEDLDAAAAVGTAQGNPASTLRTDSKISVFPAAASNAWDAALVKKQRSKEPPKPSATQGAVAPELSSPAPNNSSIHRNATPAAVRQERVRQEMRAKELAECSFHPTLSPGTRAMVRVAQEREMEKSLVDSVPPPPPSSSRLPTAVTPRAGGKRAQRAPPHASAQPSTSPALDPRTLKATLQNVYERLYPVELTAAASRRQILDQEMEYRRLAREELIVLQRRAGVVRRGARSRGVPRAQDSFNVFMSNILQTDWGEHVAVGGRGTSAAATAALPSSVLAQAPYETVPVFDTSYMSPMAVALREEKEVKRKYNSRREEEMQLSHLHDSTSKSKVVVSAAGERGVSFRDSGARATPPPEDASAEESFRITLFDEFLLRQNAHYFSRARAVLDLERQLTPAFTPTTTRKSARLVKELVSRSLVNESMGAETSSLIAQRQRRHIPIVSSSFVTPHQSPYKDPCTFQPQLSPAARAERAAERRKQRLARQVAATTAATVTPPCTDRKDFFERLYGERERMERARAKAKKVAAEEEMEGVTFKPQLNSSHNAQVKSVLDPKNYEQYQQYLQQQQQSLEAQRQARLEKSEEAEEVVCTFRPQTTKTPGYISKMAKSFGVLRQQGGEV</sequence>